<keyword evidence="1" id="KW-0732">Signal</keyword>
<dbReference type="AlphaFoldDB" id="A0A3N2QCS3"/>
<dbReference type="RefSeq" id="WP_148053553.1">
    <property type="nucleotide sequence ID" value="NZ_RARA01000020.1"/>
</dbReference>
<dbReference type="EMBL" id="RARA01000025">
    <property type="protein sequence ID" value="ROT47243.1"/>
    <property type="molecule type" value="Genomic_DNA"/>
</dbReference>
<evidence type="ECO:0000313" key="5">
    <source>
        <dbReference type="Proteomes" id="UP000270927"/>
    </source>
</evidence>
<feature type="signal peptide" evidence="1">
    <location>
        <begin position="1"/>
        <end position="22"/>
    </location>
</feature>
<evidence type="ECO:0000313" key="4">
    <source>
        <dbReference type="EMBL" id="ROT47594.1"/>
    </source>
</evidence>
<dbReference type="EMBL" id="RARA01000020">
    <property type="protein sequence ID" value="ROT47594.1"/>
    <property type="molecule type" value="Genomic_DNA"/>
</dbReference>
<evidence type="ECO:0000313" key="3">
    <source>
        <dbReference type="EMBL" id="ROT47584.1"/>
    </source>
</evidence>
<dbReference type="PROSITE" id="PS51257">
    <property type="entry name" value="PROKAR_LIPOPROTEIN"/>
    <property type="match status" value="1"/>
</dbReference>
<protein>
    <recommendedName>
        <fullName evidence="6">DUF3300 domain-containing protein</fullName>
    </recommendedName>
</protein>
<name>A0A3N2QCS3_9BACT</name>
<feature type="chain" id="PRO_5044596063" description="DUF3300 domain-containing protein" evidence="1">
    <location>
        <begin position="23"/>
        <end position="397"/>
    </location>
</feature>
<gene>
    <name evidence="3" type="ORF">EDM02_01580</name>
    <name evidence="4" type="ORF">EDM02_01650</name>
    <name evidence="2" type="ORF">EDM02_03780</name>
</gene>
<comment type="caution">
    <text evidence="3">The sequence shown here is derived from an EMBL/GenBank/DDBJ whole genome shotgun (WGS) entry which is preliminary data.</text>
</comment>
<sequence length="397" mass="44865">MKYHIQNKLIIPCLYLSTLTLAGCNNVKLNMNSGTPIVNTLSNSATVVQVPSRETVTSDMMDNITTTLASIHTLKEQWKVEQNKHLQLTNTLKIDPKSNQCISRFAAELELIDKIVLLQKGLYQIISKKCSLSKEQLALLEKQQEEVHYLVKLQSDRMRKRKSEQSNKKEKNKYNKLYTDFQPFVNQLSVIISTQLRPLLRAMNKALSQQPVLNLNDQLAQQQEAYAVLKQLAQQVAKGSQYHNKKSSAQTLPTVSLPSTSSCPVVDSISIPLSSALPVDRATNSSLTPDSAQVELVSIQSAMDATTALPSVSYSNSNTFQGSQDLFPILMEMRPEKRDEVTLIAQAAWYHKAMYHHDMDRALYYRATTNIQQNISTPIIQEIDEEMDNEHNQDRNI</sequence>
<proteinExistence type="predicted"/>
<organism evidence="3 5">
    <name type="scientific">Candidatus Cardinium hertigii</name>
    <dbReference type="NCBI Taxonomy" id="247481"/>
    <lineage>
        <taxon>Bacteria</taxon>
        <taxon>Pseudomonadati</taxon>
        <taxon>Bacteroidota</taxon>
        <taxon>Cytophagia</taxon>
        <taxon>Cytophagales</taxon>
        <taxon>Amoebophilaceae</taxon>
        <taxon>Candidatus Cardinium</taxon>
    </lineage>
</organism>
<evidence type="ECO:0000313" key="2">
    <source>
        <dbReference type="EMBL" id="ROT47243.1"/>
    </source>
</evidence>
<dbReference type="EMBL" id="RARA01000020">
    <property type="protein sequence ID" value="ROT47584.1"/>
    <property type="molecule type" value="Genomic_DNA"/>
</dbReference>
<accession>A0A3N2QCS3</accession>
<reference evidence="3 5" key="1">
    <citation type="submission" date="2018-09" db="EMBL/GenBank/DDBJ databases">
        <title>Comparative Genomics of Wolbachia-Cardinium Dual Endosymbiosis in a Plant-Parasitic Nematode.</title>
        <authorList>
            <person name="Brown A.M.V."/>
            <person name="Wasala S.K."/>
            <person name="Howe D.K."/>
            <person name="Peetz A.B."/>
            <person name="Zasada I.A."/>
            <person name="Denver D.R."/>
        </authorList>
    </citation>
    <scope>NUCLEOTIDE SEQUENCE [LARGE SCALE GENOMIC DNA]</scope>
    <source>
        <strain evidence="3 5">Pp_1</strain>
    </source>
</reference>
<keyword evidence="5" id="KW-1185">Reference proteome</keyword>
<evidence type="ECO:0008006" key="6">
    <source>
        <dbReference type="Google" id="ProtNLM"/>
    </source>
</evidence>
<dbReference type="Proteomes" id="UP000270927">
    <property type="component" value="Unassembled WGS sequence"/>
</dbReference>
<evidence type="ECO:0000256" key="1">
    <source>
        <dbReference type="SAM" id="SignalP"/>
    </source>
</evidence>